<dbReference type="EMBL" id="QGLF01000003">
    <property type="protein sequence ID" value="PWR20553.1"/>
    <property type="molecule type" value="Genomic_DNA"/>
</dbReference>
<name>A0A317E582_9PROT</name>
<dbReference type="OrthoDB" id="7160352at2"/>
<dbReference type="Proteomes" id="UP000246077">
    <property type="component" value="Unassembled WGS sequence"/>
</dbReference>
<dbReference type="RefSeq" id="WP_109921197.1">
    <property type="nucleotide sequence ID" value="NZ_QGLF01000003.1"/>
</dbReference>
<proteinExistence type="predicted"/>
<reference evidence="2" key="1">
    <citation type="submission" date="2018-05" db="EMBL/GenBank/DDBJ databases">
        <title>Zavarzinia sp. HR-AS.</title>
        <authorList>
            <person name="Lee Y."/>
            <person name="Jeon C.O."/>
        </authorList>
    </citation>
    <scope>NUCLEOTIDE SEQUENCE [LARGE SCALE GENOMIC DNA]</scope>
    <source>
        <strain evidence="2">DSM 1231</strain>
    </source>
</reference>
<protein>
    <submittedName>
        <fullName evidence="1">AbrB family transcriptional regulator</fullName>
    </submittedName>
</protein>
<comment type="caution">
    <text evidence="1">The sequence shown here is derived from an EMBL/GenBank/DDBJ whole genome shotgun (WGS) entry which is preliminary data.</text>
</comment>
<evidence type="ECO:0000313" key="2">
    <source>
        <dbReference type="Proteomes" id="UP000246077"/>
    </source>
</evidence>
<sequence>MADKPTTIVSSQGQVVLPKAIRQQPPAAPHFPATAPAEVFAALAVKGPPKTLDEMAAAVPAEAKRRHDRP</sequence>
<evidence type="ECO:0000313" key="1">
    <source>
        <dbReference type="EMBL" id="PWR20553.1"/>
    </source>
</evidence>
<organism evidence="1 2">
    <name type="scientific">Zavarzinia compransoris</name>
    <dbReference type="NCBI Taxonomy" id="1264899"/>
    <lineage>
        <taxon>Bacteria</taxon>
        <taxon>Pseudomonadati</taxon>
        <taxon>Pseudomonadota</taxon>
        <taxon>Alphaproteobacteria</taxon>
        <taxon>Rhodospirillales</taxon>
        <taxon>Zavarziniaceae</taxon>
        <taxon>Zavarzinia</taxon>
    </lineage>
</organism>
<gene>
    <name evidence="1" type="ORF">DKG75_11130</name>
</gene>
<keyword evidence="2" id="KW-1185">Reference proteome</keyword>
<dbReference type="AlphaFoldDB" id="A0A317E582"/>
<accession>A0A317E582</accession>